<feature type="binding site" evidence="5">
    <location>
        <position position="219"/>
    </location>
    <ligand>
        <name>AMP</name>
        <dbReference type="ChEBI" id="CHEBI:456215"/>
    </ligand>
</feature>
<dbReference type="InterPro" id="IPR000836">
    <property type="entry name" value="PRTase_dom"/>
</dbReference>
<reference evidence="7" key="1">
    <citation type="submission" date="2020-10" db="EMBL/GenBank/DDBJ databases">
        <authorList>
            <person name="Gilroy R."/>
        </authorList>
    </citation>
    <scope>NUCLEOTIDE SEQUENCE</scope>
    <source>
        <strain evidence="7">B3-1481</strain>
    </source>
</reference>
<dbReference type="CDD" id="cd01428">
    <property type="entry name" value="ADK"/>
    <property type="match status" value="1"/>
</dbReference>
<dbReference type="InterPro" id="IPR029057">
    <property type="entry name" value="PRTase-like"/>
</dbReference>
<comment type="caution">
    <text evidence="5">Lacks conserved residue(s) required for the propagation of feature annotation.</text>
</comment>
<dbReference type="PRINTS" id="PR00094">
    <property type="entry name" value="ADENYLTKNASE"/>
</dbReference>
<feature type="binding site" evidence="5">
    <location>
        <begin position="193"/>
        <end position="198"/>
    </location>
    <ligand>
        <name>ATP</name>
        <dbReference type="ChEBI" id="CHEBI:30616"/>
    </ligand>
</feature>
<feature type="binding site" evidence="5">
    <location>
        <position position="328"/>
    </location>
    <ligand>
        <name>AMP</name>
        <dbReference type="ChEBI" id="CHEBI:456215"/>
    </ligand>
</feature>
<comment type="subcellular location">
    <subcellularLocation>
        <location evidence="5">Cytoplasm</location>
    </subcellularLocation>
</comment>
<keyword evidence="5" id="KW-0963">Cytoplasm</keyword>
<evidence type="ECO:0000259" key="6">
    <source>
        <dbReference type="Pfam" id="PF00156"/>
    </source>
</evidence>
<dbReference type="NCBIfam" id="NF011105">
    <property type="entry name" value="PRK14532.1"/>
    <property type="match status" value="1"/>
</dbReference>
<dbReference type="InterPro" id="IPR033690">
    <property type="entry name" value="Adenylat_kinase_CS"/>
</dbReference>
<evidence type="ECO:0000313" key="8">
    <source>
        <dbReference type="Proteomes" id="UP000823769"/>
    </source>
</evidence>
<dbReference type="AlphaFoldDB" id="A0A9D9IYB9"/>
<evidence type="ECO:0000256" key="5">
    <source>
        <dbReference type="HAMAP-Rule" id="MF_00235"/>
    </source>
</evidence>
<dbReference type="InterPro" id="IPR000850">
    <property type="entry name" value="Adenylat/UMP-CMP_kin"/>
</dbReference>
<dbReference type="GO" id="GO:0005737">
    <property type="term" value="C:cytoplasm"/>
    <property type="evidence" value="ECO:0007669"/>
    <property type="project" value="UniProtKB-SubCell"/>
</dbReference>
<comment type="caution">
    <text evidence="7">The sequence shown here is derived from an EMBL/GenBank/DDBJ whole genome shotgun (WGS) entry which is preliminary data.</text>
</comment>
<feature type="domain" description="Phosphoribosyltransferase" evidence="6">
    <location>
        <begin position="18"/>
        <end position="166"/>
    </location>
</feature>
<dbReference type="EC" id="2.7.4.3" evidence="5"/>
<evidence type="ECO:0000256" key="4">
    <source>
        <dbReference type="ARBA" id="ARBA00022777"/>
    </source>
</evidence>
<keyword evidence="1 5" id="KW-0808">Transferase</keyword>
<feature type="binding site" evidence="5">
    <location>
        <position position="316"/>
    </location>
    <ligand>
        <name>AMP</name>
        <dbReference type="ChEBI" id="CHEBI:456215"/>
    </ligand>
</feature>
<evidence type="ECO:0000256" key="1">
    <source>
        <dbReference type="ARBA" id="ARBA00022679"/>
    </source>
</evidence>
<comment type="subunit">
    <text evidence="5">Monomer.</text>
</comment>
<dbReference type="NCBIfam" id="NF011100">
    <property type="entry name" value="PRK14527.1"/>
    <property type="match status" value="1"/>
</dbReference>
<keyword evidence="4 5" id="KW-0418">Kinase</keyword>
<feature type="region of interest" description="NMP" evidence="5">
    <location>
        <begin position="213"/>
        <end position="242"/>
    </location>
</feature>
<comment type="domain">
    <text evidence="5">Consists of three domains, a large central CORE domain and two small peripheral domains, NMPbind and LID, which undergo movements during catalysis. The LID domain closes over the site of phosphoryl transfer upon ATP binding. Assembling and dissambling the active center during each catalytic cycle provides an effective means to prevent ATP hydrolysis.</text>
</comment>
<feature type="binding site" evidence="5">
    <location>
        <begin position="240"/>
        <end position="242"/>
    </location>
    <ligand>
        <name>AMP</name>
        <dbReference type="ChEBI" id="CHEBI:456215"/>
    </ligand>
</feature>
<comment type="catalytic activity">
    <reaction evidence="5">
        <text>AMP + ATP = 2 ADP</text>
        <dbReference type="Rhea" id="RHEA:12973"/>
        <dbReference type="ChEBI" id="CHEBI:30616"/>
        <dbReference type="ChEBI" id="CHEBI:456215"/>
        <dbReference type="ChEBI" id="CHEBI:456216"/>
        <dbReference type="EC" id="2.7.4.3"/>
    </reaction>
</comment>
<dbReference type="Gene3D" id="3.40.50.2020">
    <property type="match status" value="1"/>
</dbReference>
<evidence type="ECO:0000256" key="3">
    <source>
        <dbReference type="ARBA" id="ARBA00022741"/>
    </source>
</evidence>
<keyword evidence="5" id="KW-0067">ATP-binding</keyword>
<dbReference type="GO" id="GO:0044209">
    <property type="term" value="P:AMP salvage"/>
    <property type="evidence" value="ECO:0007669"/>
    <property type="project" value="UniProtKB-UniRule"/>
</dbReference>
<dbReference type="Gene3D" id="3.40.50.300">
    <property type="entry name" value="P-loop containing nucleotide triphosphate hydrolases"/>
    <property type="match status" value="1"/>
</dbReference>
<sequence>MKDKLVLFDKTFKPYIPHERIIAAIDGVAEKVNADFRGCKDVPIILCVLNGAIPFTGELLQRLDFKCELVSIKMSSYQGTRSTGTVLTMMGLTADVTGRRIIICEDIVDTGNTIVALKEMLLDKGAADVKICTMLFKPGVYRKPDKVDYVGLSIPNAFIVGFGLDYNEIGRNSKDIYVIDNDMKYYILFGPPGAGKGTHSGAVAEKYNLKHISTGELLRAEIAAGSELGKKAKSLIDAGELVPDSVVEGMIETAFDTIKGYDGFLLDGFPRNIAQAEDLDKILEKRGSSVTAVISLMISDDMIRQRIAGRAAIEGRADDASEETVNNRIKTYHAQTEPLIEYYKKAGKYYECNCDAGEISENRRRVLSLVDNIQDKL</sequence>
<dbReference type="InterPro" id="IPR027417">
    <property type="entry name" value="P-loop_NTPase"/>
</dbReference>
<accession>A0A9D9IYB9</accession>
<keyword evidence="3 5" id="KW-0547">Nucleotide-binding</keyword>
<proteinExistence type="inferred from homology"/>
<name>A0A9D9IYB9_9BACT</name>
<feature type="binding site" evidence="5">
    <location>
        <begin position="268"/>
        <end position="271"/>
    </location>
    <ligand>
        <name>AMP</name>
        <dbReference type="ChEBI" id="CHEBI:456215"/>
    </ligand>
</feature>
<dbReference type="CDD" id="cd06223">
    <property type="entry name" value="PRTases_typeI"/>
    <property type="match status" value="1"/>
</dbReference>
<feature type="binding site" evidence="5">
    <location>
        <position position="310"/>
    </location>
    <ligand>
        <name>ATP</name>
        <dbReference type="ChEBI" id="CHEBI:30616"/>
    </ligand>
</feature>
<dbReference type="Pfam" id="PF00406">
    <property type="entry name" value="ADK"/>
    <property type="match status" value="1"/>
</dbReference>
<comment type="similarity">
    <text evidence="5">Belongs to the adenylate kinase family.</text>
</comment>
<dbReference type="SUPFAM" id="SSF53271">
    <property type="entry name" value="PRTase-like"/>
    <property type="match status" value="1"/>
</dbReference>
<dbReference type="GO" id="GO:0004017">
    <property type="term" value="F:AMP kinase activity"/>
    <property type="evidence" value="ECO:0007669"/>
    <property type="project" value="UniProtKB-UniRule"/>
</dbReference>
<dbReference type="NCBIfam" id="NF001381">
    <property type="entry name" value="PRK00279.1-3"/>
    <property type="match status" value="1"/>
</dbReference>
<gene>
    <name evidence="5" type="primary">adk</name>
    <name evidence="7" type="ORF">IAB76_03885</name>
</gene>
<protein>
    <recommendedName>
        <fullName evidence="5">Adenylate kinase</fullName>
        <shortName evidence="5">AK</shortName>
        <ecNumber evidence="5">2.7.4.3</ecNumber>
    </recommendedName>
    <alternativeName>
        <fullName evidence="5">ATP-AMP transphosphorylase</fullName>
    </alternativeName>
    <alternativeName>
        <fullName evidence="5">ATP:AMP phosphotransferase</fullName>
    </alternativeName>
    <alternativeName>
        <fullName evidence="5">Adenylate monophosphate kinase</fullName>
    </alternativeName>
</protein>
<feature type="binding site" evidence="5">
    <location>
        <position position="214"/>
    </location>
    <ligand>
        <name>AMP</name>
        <dbReference type="ChEBI" id="CHEBI:456215"/>
    </ligand>
</feature>
<dbReference type="PANTHER" id="PTHR23359">
    <property type="entry name" value="NUCLEOTIDE KINASE"/>
    <property type="match status" value="1"/>
</dbReference>
<feature type="binding site" evidence="5">
    <location>
        <position position="275"/>
    </location>
    <ligand>
        <name>AMP</name>
        <dbReference type="ChEBI" id="CHEBI:456215"/>
    </ligand>
</feature>
<organism evidence="7 8">
    <name type="scientific">Candidatus Cryptobacteroides avistercoris</name>
    <dbReference type="NCBI Taxonomy" id="2840758"/>
    <lineage>
        <taxon>Bacteria</taxon>
        <taxon>Pseudomonadati</taxon>
        <taxon>Bacteroidota</taxon>
        <taxon>Bacteroidia</taxon>
        <taxon>Bacteroidales</taxon>
        <taxon>Candidatus Cryptobacteroides</taxon>
    </lineage>
</organism>
<dbReference type="Pfam" id="PF00156">
    <property type="entry name" value="Pribosyltran"/>
    <property type="match status" value="1"/>
</dbReference>
<dbReference type="SUPFAM" id="SSF52540">
    <property type="entry name" value="P-loop containing nucleoside triphosphate hydrolases"/>
    <property type="match status" value="1"/>
</dbReference>
<feature type="binding site" evidence="5">
    <location>
        <position position="356"/>
    </location>
    <ligand>
        <name>ATP</name>
        <dbReference type="ChEBI" id="CHEBI:30616"/>
    </ligand>
</feature>
<dbReference type="PROSITE" id="PS00113">
    <property type="entry name" value="ADENYLATE_KINASE"/>
    <property type="match status" value="1"/>
</dbReference>
<keyword evidence="2 5" id="KW-0545">Nucleotide biosynthesis</keyword>
<evidence type="ECO:0000256" key="2">
    <source>
        <dbReference type="ARBA" id="ARBA00022727"/>
    </source>
</evidence>
<dbReference type="Proteomes" id="UP000823769">
    <property type="component" value="Unassembled WGS sequence"/>
</dbReference>
<dbReference type="HAMAP" id="MF_00235">
    <property type="entry name" value="Adenylate_kinase_Adk"/>
    <property type="match status" value="1"/>
</dbReference>
<comment type="pathway">
    <text evidence="5">Purine metabolism; AMP biosynthesis via salvage pathway; AMP from ADP: step 1/1.</text>
</comment>
<dbReference type="EMBL" id="JADILW010000059">
    <property type="protein sequence ID" value="MBO8480235.1"/>
    <property type="molecule type" value="Genomic_DNA"/>
</dbReference>
<reference evidence="7" key="2">
    <citation type="journal article" date="2021" name="PeerJ">
        <title>Extensive microbial diversity within the chicken gut microbiome revealed by metagenomics and culture.</title>
        <authorList>
            <person name="Gilroy R."/>
            <person name="Ravi A."/>
            <person name="Getino M."/>
            <person name="Pursley I."/>
            <person name="Horton D.L."/>
            <person name="Alikhan N.F."/>
            <person name="Baker D."/>
            <person name="Gharbi K."/>
            <person name="Hall N."/>
            <person name="Watson M."/>
            <person name="Adriaenssens E.M."/>
            <person name="Foster-Nyarko E."/>
            <person name="Jarju S."/>
            <person name="Secka A."/>
            <person name="Antonio M."/>
            <person name="Oren A."/>
            <person name="Chaudhuri R.R."/>
            <person name="La Ragione R."/>
            <person name="Hildebrand F."/>
            <person name="Pallen M.J."/>
        </authorList>
    </citation>
    <scope>NUCLEOTIDE SEQUENCE</scope>
    <source>
        <strain evidence="7">B3-1481</strain>
    </source>
</reference>
<evidence type="ECO:0000313" key="7">
    <source>
        <dbReference type="EMBL" id="MBO8480235.1"/>
    </source>
</evidence>
<dbReference type="GO" id="GO:0005524">
    <property type="term" value="F:ATP binding"/>
    <property type="evidence" value="ECO:0007669"/>
    <property type="project" value="UniProtKB-UniRule"/>
</dbReference>
<comment type="function">
    <text evidence="5">Catalyzes the reversible transfer of the terminal phosphate group between ATP and AMP. Plays an important role in cellular energy homeostasis and in adenine nucleotide metabolism.</text>
</comment>